<dbReference type="Pfam" id="PF04307">
    <property type="entry name" value="YdjM"/>
    <property type="match status" value="1"/>
</dbReference>
<proteinExistence type="predicted"/>
<dbReference type="PANTHER" id="PTHR35531:SF1">
    <property type="entry name" value="INNER MEMBRANE PROTEIN YBCI-RELATED"/>
    <property type="match status" value="1"/>
</dbReference>
<feature type="transmembrane region" description="Helical" evidence="1">
    <location>
        <begin position="157"/>
        <end position="176"/>
    </location>
</feature>
<comment type="caution">
    <text evidence="2">The sequence shown here is derived from an EMBL/GenBank/DDBJ whole genome shotgun (WGS) entry which is preliminary data.</text>
</comment>
<evidence type="ECO:0000256" key="1">
    <source>
        <dbReference type="SAM" id="Phobius"/>
    </source>
</evidence>
<dbReference type="EMBL" id="MGDJ01000022">
    <property type="protein sequence ID" value="OGL52755.1"/>
    <property type="molecule type" value="Genomic_DNA"/>
</dbReference>
<sequence length="181" mass="20220">MVSRTHSVGALALLVTAGEYLQLENLAIITVVVALVVNEIGALLPDIDQASNRLWDLLPGGEILGKVFGKLFLGHRSLSHSFLGVFLVYRGSEWLIPKLFNNSFVDPAIIFGSLMVGYVSHLILDGLTEEGLPLLFPIKWKFGLPPIKKMRIKSGRWFENYVVFPLLLVYIGWRLVVLFSK</sequence>
<evidence type="ECO:0000313" key="2">
    <source>
        <dbReference type="EMBL" id="OGL52755.1"/>
    </source>
</evidence>
<dbReference type="PANTHER" id="PTHR35531">
    <property type="entry name" value="INNER MEMBRANE PROTEIN YBCI-RELATED"/>
    <property type="match status" value="1"/>
</dbReference>
<organism evidence="2 3">
    <name type="scientific">Candidatus Shapirobacteria bacterium RBG_13_44_7</name>
    <dbReference type="NCBI Taxonomy" id="1802149"/>
    <lineage>
        <taxon>Bacteria</taxon>
        <taxon>Candidatus Shapironibacteriota</taxon>
    </lineage>
</organism>
<dbReference type="AlphaFoldDB" id="A0A1F7SG73"/>
<evidence type="ECO:0000313" key="3">
    <source>
        <dbReference type="Proteomes" id="UP000185874"/>
    </source>
</evidence>
<keyword evidence="1" id="KW-1133">Transmembrane helix</keyword>
<name>A0A1F7SG73_9BACT</name>
<protein>
    <recommendedName>
        <fullName evidence="4">Metal-dependent hydrolase</fullName>
    </recommendedName>
</protein>
<keyword evidence="1" id="KW-0472">Membrane</keyword>
<keyword evidence="1" id="KW-0812">Transmembrane</keyword>
<gene>
    <name evidence="2" type="ORF">A3K55_01335</name>
</gene>
<evidence type="ECO:0008006" key="4">
    <source>
        <dbReference type="Google" id="ProtNLM"/>
    </source>
</evidence>
<accession>A0A1F7SG73</accession>
<dbReference type="InterPro" id="IPR007404">
    <property type="entry name" value="YdjM-like"/>
</dbReference>
<dbReference type="Proteomes" id="UP000185874">
    <property type="component" value="Unassembled WGS sequence"/>
</dbReference>
<reference evidence="2 3" key="1">
    <citation type="journal article" date="2016" name="Nat. Commun.">
        <title>Thousands of microbial genomes shed light on interconnected biogeochemical processes in an aquifer system.</title>
        <authorList>
            <person name="Anantharaman K."/>
            <person name="Brown C.T."/>
            <person name="Hug L.A."/>
            <person name="Sharon I."/>
            <person name="Castelle C.J."/>
            <person name="Probst A.J."/>
            <person name="Thomas B.C."/>
            <person name="Singh A."/>
            <person name="Wilkins M.J."/>
            <person name="Karaoz U."/>
            <person name="Brodie E.L."/>
            <person name="Williams K.H."/>
            <person name="Hubbard S.S."/>
            <person name="Banfield J.F."/>
        </authorList>
    </citation>
    <scope>NUCLEOTIDE SEQUENCE [LARGE SCALE GENOMIC DNA]</scope>
</reference>